<feature type="transmembrane region" description="Helical" evidence="1">
    <location>
        <begin position="237"/>
        <end position="260"/>
    </location>
</feature>
<feature type="transmembrane region" description="Helical" evidence="1">
    <location>
        <begin position="93"/>
        <end position="120"/>
    </location>
</feature>
<sequence length="266" mass="29148">MSRWKGLLWKEWVLARPGMVFLVLSAVLSIGVAPFLLQHYVVPDVPVMNIAAIIMGLWMVVLSYMPAVSLLISLTTDMKRSDIWLHSPSPSGVLIGAKAIFAVGMTVVSMLVVFCVLALASLFNYFLSGSAGLPEGMPAGWFLGFLAEIGSVALFLGVIQMAIGFLFWTIYQWLKKTNRVIAVIVTGALFIGTFYIWDKITSWGPYQKLAGYGEVPFRYSEQLNQINDWALDITGTVAAGGAGLAVIETILLAMLAIYIFNRKVAR</sequence>
<evidence type="ECO:0000313" key="2">
    <source>
        <dbReference type="EMBL" id="MFC7366452.1"/>
    </source>
</evidence>
<evidence type="ECO:0008006" key="4">
    <source>
        <dbReference type="Google" id="ProtNLM"/>
    </source>
</evidence>
<evidence type="ECO:0000313" key="3">
    <source>
        <dbReference type="Proteomes" id="UP001596483"/>
    </source>
</evidence>
<dbReference type="EMBL" id="JBHTCT010000037">
    <property type="protein sequence ID" value="MFC7366452.1"/>
    <property type="molecule type" value="Genomic_DNA"/>
</dbReference>
<keyword evidence="1" id="KW-1133">Transmembrane helix</keyword>
<keyword evidence="3" id="KW-1185">Reference proteome</keyword>
<proteinExistence type="predicted"/>
<accession>A0ABW2NJP2</accession>
<keyword evidence="1" id="KW-0812">Transmembrane</keyword>
<feature type="transmembrane region" description="Helical" evidence="1">
    <location>
        <begin position="20"/>
        <end position="41"/>
    </location>
</feature>
<dbReference type="Proteomes" id="UP001596483">
    <property type="component" value="Unassembled WGS sequence"/>
</dbReference>
<feature type="transmembrane region" description="Helical" evidence="1">
    <location>
        <begin position="180"/>
        <end position="197"/>
    </location>
</feature>
<keyword evidence="1" id="KW-0472">Membrane</keyword>
<name>A0ABW2NJP2_9BACL</name>
<dbReference type="RefSeq" id="WP_157294719.1">
    <property type="nucleotide sequence ID" value="NZ_JBHTCT010000037.1"/>
</dbReference>
<feature type="transmembrane region" description="Helical" evidence="1">
    <location>
        <begin position="140"/>
        <end position="168"/>
    </location>
</feature>
<evidence type="ECO:0000256" key="1">
    <source>
        <dbReference type="SAM" id="Phobius"/>
    </source>
</evidence>
<comment type="caution">
    <text evidence="2">The sequence shown here is derived from an EMBL/GenBank/DDBJ whole genome shotgun (WGS) entry which is preliminary data.</text>
</comment>
<organism evidence="2 3">
    <name type="scientific">Bhargavaea changchunensis</name>
    <dbReference type="NCBI Taxonomy" id="2134037"/>
    <lineage>
        <taxon>Bacteria</taxon>
        <taxon>Bacillati</taxon>
        <taxon>Bacillota</taxon>
        <taxon>Bacilli</taxon>
        <taxon>Bacillales</taxon>
        <taxon>Caryophanaceae</taxon>
        <taxon>Bhargavaea</taxon>
    </lineage>
</organism>
<gene>
    <name evidence="2" type="ORF">ACFQQH_15090</name>
</gene>
<protein>
    <recommendedName>
        <fullName evidence="4">ABC-2 type transport system permease protein</fullName>
    </recommendedName>
</protein>
<reference evidence="3" key="1">
    <citation type="journal article" date="2019" name="Int. J. Syst. Evol. Microbiol.">
        <title>The Global Catalogue of Microorganisms (GCM) 10K type strain sequencing project: providing services to taxonomists for standard genome sequencing and annotation.</title>
        <authorList>
            <consortium name="The Broad Institute Genomics Platform"/>
            <consortium name="The Broad Institute Genome Sequencing Center for Infectious Disease"/>
            <person name="Wu L."/>
            <person name="Ma J."/>
        </authorList>
    </citation>
    <scope>NUCLEOTIDE SEQUENCE [LARGE SCALE GENOMIC DNA]</scope>
    <source>
        <strain evidence="3">JCM 4738</strain>
    </source>
</reference>
<feature type="transmembrane region" description="Helical" evidence="1">
    <location>
        <begin position="47"/>
        <end position="72"/>
    </location>
</feature>